<gene>
    <name evidence="2" type="ORF">SAMN05428953_111163</name>
</gene>
<proteinExistence type="predicted"/>
<evidence type="ECO:0000313" key="3">
    <source>
        <dbReference type="Proteomes" id="UP000198894"/>
    </source>
</evidence>
<organism evidence="2 3">
    <name type="scientific">Mesorhizobium muleiense</name>
    <dbReference type="NCBI Taxonomy" id="1004279"/>
    <lineage>
        <taxon>Bacteria</taxon>
        <taxon>Pseudomonadati</taxon>
        <taxon>Pseudomonadota</taxon>
        <taxon>Alphaproteobacteria</taxon>
        <taxon>Hyphomicrobiales</taxon>
        <taxon>Phyllobacteriaceae</taxon>
        <taxon>Mesorhizobium</taxon>
    </lineage>
</organism>
<dbReference type="RefSeq" id="WP_091595878.1">
    <property type="nucleotide sequence ID" value="NZ_FNEE01000011.1"/>
</dbReference>
<dbReference type="Proteomes" id="UP000198894">
    <property type="component" value="Unassembled WGS sequence"/>
</dbReference>
<name>A0A1G8Z5P6_9HYPH</name>
<sequence>MAFHAHGKHRYRLWRADCNTARPHSQIAWQTPAKFATTFNPRRSLALRYAKGSAPAPVASSAQQRTTHAGNEPKTGETRGDVI</sequence>
<accession>A0A1G8Z5P6</accession>
<dbReference type="AlphaFoldDB" id="A0A1G8Z5P6"/>
<protein>
    <submittedName>
        <fullName evidence="2">Putative transposase</fullName>
    </submittedName>
</protein>
<evidence type="ECO:0000256" key="1">
    <source>
        <dbReference type="SAM" id="MobiDB-lite"/>
    </source>
</evidence>
<feature type="compositionally biased region" description="Basic and acidic residues" evidence="1">
    <location>
        <begin position="74"/>
        <end position="83"/>
    </location>
</feature>
<reference evidence="3" key="1">
    <citation type="submission" date="2016-10" db="EMBL/GenBank/DDBJ databases">
        <authorList>
            <person name="Varghese N."/>
            <person name="Submissions S."/>
        </authorList>
    </citation>
    <scope>NUCLEOTIDE SEQUENCE [LARGE SCALE GENOMIC DNA]</scope>
    <source>
        <strain evidence="3">CGMCC 1.11022</strain>
    </source>
</reference>
<dbReference type="EMBL" id="FNEE01000011">
    <property type="protein sequence ID" value="SDK09725.1"/>
    <property type="molecule type" value="Genomic_DNA"/>
</dbReference>
<keyword evidence="3" id="KW-1185">Reference proteome</keyword>
<evidence type="ECO:0000313" key="2">
    <source>
        <dbReference type="EMBL" id="SDK09725.1"/>
    </source>
</evidence>
<feature type="compositionally biased region" description="Low complexity" evidence="1">
    <location>
        <begin position="53"/>
        <end position="62"/>
    </location>
</feature>
<feature type="region of interest" description="Disordered" evidence="1">
    <location>
        <begin position="50"/>
        <end position="83"/>
    </location>
</feature>